<reference evidence="4 5" key="1">
    <citation type="submission" date="2022-05" db="EMBL/GenBank/DDBJ databases">
        <authorList>
            <person name="Jo J.-H."/>
            <person name="Im W.-T."/>
        </authorList>
    </citation>
    <scope>NUCLEOTIDE SEQUENCE [LARGE SCALE GENOMIC DNA]</scope>
    <source>
        <strain evidence="4 5">NSE70-1</strain>
    </source>
</reference>
<evidence type="ECO:0000259" key="3">
    <source>
        <dbReference type="Pfam" id="PF12849"/>
    </source>
</evidence>
<dbReference type="SUPFAM" id="SSF53850">
    <property type="entry name" value="Periplasmic binding protein-like II"/>
    <property type="match status" value="1"/>
</dbReference>
<sequence>MRKMLVALPMVALVAACGSGGGSGNAAAQMKVVGSSTVYPFTTAVAEVFQRANPGSSVIVESTGTGAGIKLFCEGVGGQTPDMVNASRQMKASEYETCAQNGAKNVIEVPIGIDGLTLIQAKEQAPLNLTVDQIYKALAADPFGKGANKAQTWKDVDPSLPATKIRVLGPPPTSGTRDSLAELILTKGCESDPAMKELKKTDEDKHKSVCTKIREDGAYVEAGENDNLLVQKVSADPGALGVLGFSFLEENADRVSPVSIAGIAPTEATISDLSYPGSRKLYVYVKGEHLAAKPSIKSFIEAYAKAWGKGGPLEKKGLVPLHDAEATAATAQATGLKPLDPSSLK</sequence>
<dbReference type="Proteomes" id="UP001203410">
    <property type="component" value="Unassembled WGS sequence"/>
</dbReference>
<dbReference type="InterPro" id="IPR050811">
    <property type="entry name" value="Phosphate_ABC_transporter"/>
</dbReference>
<keyword evidence="5" id="KW-1185">Reference proteome</keyword>
<dbReference type="PROSITE" id="PS51257">
    <property type="entry name" value="PROKAR_LIPOPROTEIN"/>
    <property type="match status" value="1"/>
</dbReference>
<comment type="caution">
    <text evidence="4">The sequence shown here is derived from an EMBL/GenBank/DDBJ whole genome shotgun (WGS) entry which is preliminary data.</text>
</comment>
<evidence type="ECO:0000256" key="2">
    <source>
        <dbReference type="SAM" id="SignalP"/>
    </source>
</evidence>
<dbReference type="RefSeq" id="WP_249904699.1">
    <property type="nucleotide sequence ID" value="NZ_JAMGBA010000002.1"/>
</dbReference>
<evidence type="ECO:0000313" key="4">
    <source>
        <dbReference type="EMBL" id="MCL6699280.1"/>
    </source>
</evidence>
<gene>
    <name evidence="4" type="ORF">LZ496_10870</name>
</gene>
<dbReference type="InterPro" id="IPR024370">
    <property type="entry name" value="PBP_domain"/>
</dbReference>
<protein>
    <submittedName>
        <fullName evidence="4">Substrate-binding domain-containing protein</fullName>
    </submittedName>
</protein>
<dbReference type="Pfam" id="PF12849">
    <property type="entry name" value="PBP_like_2"/>
    <property type="match status" value="1"/>
</dbReference>
<dbReference type="PANTHER" id="PTHR30570">
    <property type="entry name" value="PERIPLASMIC PHOSPHATE BINDING COMPONENT OF PHOSPHATE ABC TRANSPORTER"/>
    <property type="match status" value="1"/>
</dbReference>
<feature type="domain" description="PBP" evidence="3">
    <location>
        <begin position="24"/>
        <end position="301"/>
    </location>
</feature>
<feature type="chain" id="PRO_5047332288" evidence="2">
    <location>
        <begin position="29"/>
        <end position="345"/>
    </location>
</feature>
<keyword evidence="1 2" id="KW-0732">Signal</keyword>
<evidence type="ECO:0000313" key="5">
    <source>
        <dbReference type="Proteomes" id="UP001203410"/>
    </source>
</evidence>
<dbReference type="PANTHER" id="PTHR30570:SF1">
    <property type="entry name" value="PHOSPHATE-BINDING PROTEIN PSTS"/>
    <property type="match status" value="1"/>
</dbReference>
<dbReference type="Gene3D" id="3.40.190.10">
    <property type="entry name" value="Periplasmic binding protein-like II"/>
    <property type="match status" value="2"/>
</dbReference>
<dbReference type="EMBL" id="JAMGBA010000002">
    <property type="protein sequence ID" value="MCL6699280.1"/>
    <property type="molecule type" value="Genomic_DNA"/>
</dbReference>
<organism evidence="4 5">
    <name type="scientific">Sphingomonas caseinilyticus</name>
    <dbReference type="NCBI Taxonomy" id="2908205"/>
    <lineage>
        <taxon>Bacteria</taxon>
        <taxon>Pseudomonadati</taxon>
        <taxon>Pseudomonadota</taxon>
        <taxon>Alphaproteobacteria</taxon>
        <taxon>Sphingomonadales</taxon>
        <taxon>Sphingomonadaceae</taxon>
        <taxon>Sphingomonas</taxon>
    </lineage>
</organism>
<accession>A0ABT0RWA1</accession>
<proteinExistence type="predicted"/>
<feature type="signal peptide" evidence="2">
    <location>
        <begin position="1"/>
        <end position="28"/>
    </location>
</feature>
<evidence type="ECO:0000256" key="1">
    <source>
        <dbReference type="ARBA" id="ARBA00022729"/>
    </source>
</evidence>
<name>A0ABT0RWA1_9SPHN</name>